<dbReference type="RefSeq" id="WP_149620522.1">
    <property type="nucleotide sequence ID" value="NZ_VOBL01000020.1"/>
</dbReference>
<gene>
    <name evidence="1" type="ORF">FQ154_16105</name>
</gene>
<proteinExistence type="predicted"/>
<accession>A0A5B0E7N0</accession>
<organism evidence="1 2">
    <name type="scientific">Paeniglutamicibacter gangotriensis</name>
    <dbReference type="NCBI Taxonomy" id="254787"/>
    <lineage>
        <taxon>Bacteria</taxon>
        <taxon>Bacillati</taxon>
        <taxon>Actinomycetota</taxon>
        <taxon>Actinomycetes</taxon>
        <taxon>Micrococcales</taxon>
        <taxon>Micrococcaceae</taxon>
        <taxon>Paeniglutamicibacter</taxon>
    </lineage>
</organism>
<dbReference type="OrthoDB" id="5198364at2"/>
<evidence type="ECO:0000313" key="1">
    <source>
        <dbReference type="EMBL" id="KAA0974165.1"/>
    </source>
</evidence>
<protein>
    <submittedName>
        <fullName evidence="1">Uncharacterized protein</fullName>
    </submittedName>
</protein>
<comment type="caution">
    <text evidence="1">The sequence shown here is derived from an EMBL/GenBank/DDBJ whole genome shotgun (WGS) entry which is preliminary data.</text>
</comment>
<dbReference type="EMBL" id="VOBL01000020">
    <property type="protein sequence ID" value="KAA0974165.1"/>
    <property type="molecule type" value="Genomic_DNA"/>
</dbReference>
<sequence length="71" mass="7825">MKRRFAMDPVTDARVFADKAEQMAKEVRRTMAAVETIADCVRVVCDVVSPLVERLKTKTGLPAGQDSVSTK</sequence>
<evidence type="ECO:0000313" key="2">
    <source>
        <dbReference type="Proteomes" id="UP000323856"/>
    </source>
</evidence>
<dbReference type="AlphaFoldDB" id="A0A5B0E7N0"/>
<name>A0A5B0E7N0_9MICC</name>
<reference evidence="1 2" key="1">
    <citation type="submission" date="2019-07" db="EMBL/GenBank/DDBJ databases">
        <title>Analysis of the biochemical properties, biological activity and biotechnological potential of siderophores and biosurfactants produced by Antarctic psychrotolerant bacteria.</title>
        <authorList>
            <person name="Styczynski M."/>
            <person name="Krucon T."/>
            <person name="Decewicz P."/>
            <person name="Dziewit L."/>
        </authorList>
    </citation>
    <scope>NUCLEOTIDE SEQUENCE [LARGE SCALE GENOMIC DNA]</scope>
    <source>
        <strain evidence="1 2">ANT_H27</strain>
    </source>
</reference>
<dbReference type="Proteomes" id="UP000323856">
    <property type="component" value="Unassembled WGS sequence"/>
</dbReference>